<dbReference type="PANTHER" id="PTHR43431">
    <property type="entry name" value="OXIDOREDUCTASE, SHORT CHAIN DEHYDROGENASE/REDUCTASE FAMILY (AFU_ORTHOLOGUE AFUA_5G14000)"/>
    <property type="match status" value="1"/>
</dbReference>
<protein>
    <recommendedName>
        <fullName evidence="3">Short-chain dehydrogenase/reductase SDR</fullName>
    </recommendedName>
</protein>
<evidence type="ECO:0008006" key="3">
    <source>
        <dbReference type="Google" id="ProtNLM"/>
    </source>
</evidence>
<dbReference type="Pfam" id="PF00106">
    <property type="entry name" value="adh_short"/>
    <property type="match status" value="1"/>
</dbReference>
<sequence>MSSSKLAAIAGCGSGISAAVARCFAAHGYNIALLGLTQEPLDAAAAELCQSGITAKGFAADLSDAAAVKSAVAAVQSSLGRISMLHWNPYQTLYAPLLSVTPDQLQSGFNVSVTGLLTAVQAAHADLKASQGCVLVTGAGISLETDRSAQVAVGWDSTALAVAKAAQRKLVHILHKGLADDGIYVAELTVKNLVAGTAYDPEGKSVLTPDAVARQFWLLHQRREPGMWFVDEFEGNAPPPQRQSD</sequence>
<dbReference type="InterPro" id="IPR036291">
    <property type="entry name" value="NAD(P)-bd_dom_sf"/>
</dbReference>
<organism evidence="1 2">
    <name type="scientific">Tetradesmus obliquus</name>
    <name type="common">Green alga</name>
    <name type="synonym">Acutodesmus obliquus</name>
    <dbReference type="NCBI Taxonomy" id="3088"/>
    <lineage>
        <taxon>Eukaryota</taxon>
        <taxon>Viridiplantae</taxon>
        <taxon>Chlorophyta</taxon>
        <taxon>core chlorophytes</taxon>
        <taxon>Chlorophyceae</taxon>
        <taxon>CS clade</taxon>
        <taxon>Sphaeropleales</taxon>
        <taxon>Scenedesmaceae</taxon>
        <taxon>Tetradesmus</taxon>
    </lineage>
</organism>
<reference evidence="1 2" key="1">
    <citation type="submission" date="2016-10" db="EMBL/GenBank/DDBJ databases">
        <authorList>
            <person name="Cai Z."/>
        </authorList>
    </citation>
    <scope>NUCLEOTIDE SEQUENCE [LARGE SCALE GENOMIC DNA]</scope>
</reference>
<accession>A0A383W955</accession>
<dbReference type="InterPro" id="IPR002347">
    <property type="entry name" value="SDR_fam"/>
</dbReference>
<gene>
    <name evidence="1" type="ORF">BQ4739_LOCUS13806</name>
</gene>
<dbReference type="AlphaFoldDB" id="A0A383W955"/>
<name>A0A383W955_TETOB</name>
<dbReference type="PANTHER" id="PTHR43431:SF1">
    <property type="entry name" value="OS08G0476300 PROTEIN"/>
    <property type="match status" value="1"/>
</dbReference>
<evidence type="ECO:0000313" key="2">
    <source>
        <dbReference type="Proteomes" id="UP000256970"/>
    </source>
</evidence>
<evidence type="ECO:0000313" key="1">
    <source>
        <dbReference type="EMBL" id="SZX73544.1"/>
    </source>
</evidence>
<dbReference type="STRING" id="3088.A0A383W955"/>
<dbReference type="Proteomes" id="UP000256970">
    <property type="component" value="Unassembled WGS sequence"/>
</dbReference>
<proteinExistence type="predicted"/>
<keyword evidence="2" id="KW-1185">Reference proteome</keyword>
<dbReference type="Gene3D" id="3.40.50.720">
    <property type="entry name" value="NAD(P)-binding Rossmann-like Domain"/>
    <property type="match status" value="1"/>
</dbReference>
<dbReference type="EMBL" id="FNXT01001193">
    <property type="protein sequence ID" value="SZX73544.1"/>
    <property type="molecule type" value="Genomic_DNA"/>
</dbReference>
<dbReference type="SUPFAM" id="SSF51735">
    <property type="entry name" value="NAD(P)-binding Rossmann-fold domains"/>
    <property type="match status" value="1"/>
</dbReference>